<dbReference type="AlphaFoldDB" id="A0A9I9DGG6"/>
<proteinExistence type="predicted"/>
<dbReference type="PANTHER" id="PTHR22870:SF350">
    <property type="entry name" value="F12P19.9 PROTEIN"/>
    <property type="match status" value="1"/>
</dbReference>
<evidence type="ECO:0000256" key="4">
    <source>
        <dbReference type="ARBA" id="ARBA00022833"/>
    </source>
</evidence>
<dbReference type="SUPFAM" id="SSF50729">
    <property type="entry name" value="PH domain-like"/>
    <property type="match status" value="1"/>
</dbReference>
<dbReference type="PROSITE" id="PS50012">
    <property type="entry name" value="RCC1_3"/>
    <property type="match status" value="7"/>
</dbReference>
<dbReference type="CDD" id="cd13365">
    <property type="entry name" value="PH_PLC_plant-like"/>
    <property type="match status" value="1"/>
</dbReference>
<keyword evidence="3 5" id="KW-0863">Zinc-finger</keyword>
<keyword evidence="2" id="KW-0677">Repeat</keyword>
<dbReference type="SUPFAM" id="SSF57903">
    <property type="entry name" value="FYVE/PHD zinc finger"/>
    <property type="match status" value="1"/>
</dbReference>
<dbReference type="InterPro" id="IPR013083">
    <property type="entry name" value="Znf_RING/FYVE/PHD"/>
</dbReference>
<feature type="region of interest" description="Disordered" evidence="8">
    <location>
        <begin position="769"/>
        <end position="788"/>
    </location>
</feature>
<evidence type="ECO:0000256" key="2">
    <source>
        <dbReference type="ARBA" id="ARBA00022737"/>
    </source>
</evidence>
<dbReference type="Gramene" id="MELO3C017975.2.1">
    <property type="protein sequence ID" value="MELO3C017975.2.1"/>
    <property type="gene ID" value="MELO3C017975.2"/>
</dbReference>
<feature type="repeat" description="RCC1" evidence="6">
    <location>
        <begin position="288"/>
        <end position="349"/>
    </location>
</feature>
<dbReference type="InterPro" id="IPR051210">
    <property type="entry name" value="Ub_ligase/GEF_domain"/>
</dbReference>
<evidence type="ECO:0000313" key="11">
    <source>
        <dbReference type="EnsemblPlants" id="MELO3C017975.2.1"/>
    </source>
</evidence>
<dbReference type="Pfam" id="PF25390">
    <property type="entry name" value="WD40_RLD"/>
    <property type="match status" value="1"/>
</dbReference>
<feature type="domain" description="BRX" evidence="10">
    <location>
        <begin position="1052"/>
        <end position="1107"/>
    </location>
</feature>
<feature type="repeat" description="RCC1" evidence="6">
    <location>
        <begin position="624"/>
        <end position="675"/>
    </location>
</feature>
<sequence length="1121" mass="123907">MGEESLSIILHDRAVEQTLLLLTTISILAILSMKKGAYLLKSRRRGKPKFCPFRLSMDEKFLVWYSGNQEKQLRLSLVVKIIPGKMSPSLVNQLQTTKKLESFSLIYANCERSLVLALLFELFASEDNADLFLSSLTCKDKAQADCWFLGLSSIISRNHHPRPLTSLKDQRGIVSCANSPAGFIRRKYNLGLLEDSADFPQVRSLCGSPTLSLSERCLSDGLSHSFDSFYPSDGQSEGDISAWGTPLAEPDVLNRGSLDEPVYEKNALSRFVAPVHTSPYIEKNNILKDVMIWGEGIEGGLIGGGTERSASNKGMLVDALLPKLLESTMMLDVQSISLGGKHAALITKHGEIFSWGEGKCGRLGHKINMDLDHPKLVDSLNGITAKSVACGEYQTCALTNAGEVYTWGDSRFGADFDCEEKSRSQWLPQKLSGLLNGMSISNVACGEWHTAVVSACGRLFTYGDGTFGALGHGNLISLSQPKEVESLNGLCVKSVACGSWHTAAIVDIMIDRFKFKSAVGKLFTWGDGDKGKLGHGDNERKLLPTCVAPLVDCDFAQVSCGRMLTVGLTNMGRVYTMGSSIHGQLGNLGSRDASVAIVEGKLKEEFVKAISSGSYHVASLTSTGRVYTWGKGAHGQLGLGDSDDRNLPTLVEALGDKQVESIACGSNFTAAICLHRSITSSDQSSCYGCKLPFGFTRKKHNCYHCGLYFCRMCSSKKIINAALAPNKSKASRVCDPCFNILRRHIHLDRSLKQENTRTQNSLVQQKASGFERVDKRSMSSKHSQLLSPTKQNIDEMQSHWKFINQGENQQDLEKLSFTSSGIPSWGQVSCPASFKMCDRENTKSLFSPSQNQTTANDSVHLKSPNSSAISLDRFLYGSSEKLSEEVQRLRTEVKNLELQCNDGDEKMQKCRKKIEEAWSVAREEAAKCKAAKEIIKALALRLHTMSEKVSSRGDTKDEIDANKPHVTPVYSDSSNFGHFHSPSAVTCLPPELQLPKDRVIGDSLYNSPIVFSNTFKSLYGRPAFHHVSKSTDPDPIANRKSAKNGNANYLKDEWMEQYEAGVYITFTSLPGGLKGLKRVRFSRRRFSEREAERWWEENQVRVYQKYDIDGYTDSNHSQMED</sequence>
<evidence type="ECO:0000256" key="5">
    <source>
        <dbReference type="PROSITE-ProRule" id="PRU00091"/>
    </source>
</evidence>
<dbReference type="Pfam" id="PF08381">
    <property type="entry name" value="BRX"/>
    <property type="match status" value="1"/>
</dbReference>
<organism evidence="11">
    <name type="scientific">Cucumis melo</name>
    <name type="common">Muskmelon</name>
    <dbReference type="NCBI Taxonomy" id="3656"/>
    <lineage>
        <taxon>Eukaryota</taxon>
        <taxon>Viridiplantae</taxon>
        <taxon>Streptophyta</taxon>
        <taxon>Embryophyta</taxon>
        <taxon>Tracheophyta</taxon>
        <taxon>Spermatophyta</taxon>
        <taxon>Magnoliopsida</taxon>
        <taxon>eudicotyledons</taxon>
        <taxon>Gunneridae</taxon>
        <taxon>Pentapetalae</taxon>
        <taxon>rosids</taxon>
        <taxon>fabids</taxon>
        <taxon>Cucurbitales</taxon>
        <taxon>Cucurbitaceae</taxon>
        <taxon>Benincaseae</taxon>
        <taxon>Cucumis</taxon>
    </lineage>
</organism>
<dbReference type="GO" id="GO:0008270">
    <property type="term" value="F:zinc ion binding"/>
    <property type="evidence" value="ECO:0007669"/>
    <property type="project" value="UniProtKB-KW"/>
</dbReference>
<dbReference type="PANTHER" id="PTHR22870">
    <property type="entry name" value="REGULATOR OF CHROMOSOME CONDENSATION"/>
    <property type="match status" value="1"/>
</dbReference>
<feature type="coiled-coil region" evidence="7">
    <location>
        <begin position="879"/>
        <end position="913"/>
    </location>
</feature>
<evidence type="ECO:0000259" key="10">
    <source>
        <dbReference type="PROSITE" id="PS51514"/>
    </source>
</evidence>
<dbReference type="InterPro" id="IPR017455">
    <property type="entry name" value="Znf_FYVE-rel"/>
</dbReference>
<dbReference type="InterPro" id="IPR027988">
    <property type="entry name" value="BRX_N"/>
</dbReference>
<dbReference type="Gene3D" id="3.30.40.10">
    <property type="entry name" value="Zinc/RING finger domain, C3HC4 (zinc finger)"/>
    <property type="match status" value="1"/>
</dbReference>
<dbReference type="InterPro" id="IPR011011">
    <property type="entry name" value="Znf_FYVE_PHD"/>
</dbReference>
<evidence type="ECO:0000256" key="6">
    <source>
        <dbReference type="PROSITE-ProRule" id="PRU00235"/>
    </source>
</evidence>
<dbReference type="InterPro" id="IPR000408">
    <property type="entry name" value="Reg_chr_condens"/>
</dbReference>
<accession>A0A9I9DGG6</accession>
<protein>
    <submittedName>
        <fullName evidence="11">Uncharacterized protein</fullName>
    </submittedName>
</protein>
<dbReference type="SMART" id="SM00064">
    <property type="entry name" value="FYVE"/>
    <property type="match status" value="1"/>
</dbReference>
<dbReference type="PRINTS" id="PR00633">
    <property type="entry name" value="RCCNDNSATION"/>
</dbReference>
<feature type="repeat" description="RCC1" evidence="6">
    <location>
        <begin position="520"/>
        <end position="571"/>
    </location>
</feature>
<feature type="repeat" description="RCC1" evidence="6">
    <location>
        <begin position="350"/>
        <end position="401"/>
    </location>
</feature>
<evidence type="ECO:0000256" key="8">
    <source>
        <dbReference type="SAM" id="MobiDB-lite"/>
    </source>
</evidence>
<evidence type="ECO:0000259" key="9">
    <source>
        <dbReference type="PROSITE" id="PS50178"/>
    </source>
</evidence>
<dbReference type="Pfam" id="PF13713">
    <property type="entry name" value="BRX_N"/>
    <property type="match status" value="1"/>
</dbReference>
<dbReference type="Gene3D" id="2.30.29.30">
    <property type="entry name" value="Pleckstrin-homology domain (PH domain)/Phosphotyrosine-binding domain (PTB)"/>
    <property type="match status" value="1"/>
</dbReference>
<evidence type="ECO:0000256" key="7">
    <source>
        <dbReference type="SAM" id="Coils"/>
    </source>
</evidence>
<dbReference type="InterPro" id="IPR011993">
    <property type="entry name" value="PH-like_dom_sf"/>
</dbReference>
<dbReference type="InterPro" id="IPR013591">
    <property type="entry name" value="Brevis_radix_dom"/>
</dbReference>
<evidence type="ECO:0000256" key="3">
    <source>
        <dbReference type="ARBA" id="ARBA00022771"/>
    </source>
</evidence>
<keyword evidence="1" id="KW-0479">Metal-binding</keyword>
<feature type="repeat" description="RCC1" evidence="6">
    <location>
        <begin position="402"/>
        <end position="456"/>
    </location>
</feature>
<feature type="repeat" description="RCC1" evidence="6">
    <location>
        <begin position="572"/>
        <end position="623"/>
    </location>
</feature>
<evidence type="ECO:0000256" key="1">
    <source>
        <dbReference type="ARBA" id="ARBA00022723"/>
    </source>
</evidence>
<dbReference type="PROSITE" id="PS51514">
    <property type="entry name" value="BRX"/>
    <property type="match status" value="1"/>
</dbReference>
<dbReference type="Pfam" id="PF01363">
    <property type="entry name" value="FYVE"/>
    <property type="match status" value="1"/>
</dbReference>
<dbReference type="PROSITE" id="PS50178">
    <property type="entry name" value="ZF_FYVE"/>
    <property type="match status" value="1"/>
</dbReference>
<name>A0A9I9DGG6_CUCME</name>
<reference evidence="11" key="1">
    <citation type="submission" date="2023-03" db="UniProtKB">
        <authorList>
            <consortium name="EnsemblPlants"/>
        </authorList>
    </citation>
    <scope>IDENTIFICATION</scope>
</reference>
<dbReference type="InterPro" id="IPR058923">
    <property type="entry name" value="RCC1-like_dom"/>
</dbReference>
<dbReference type="InterPro" id="IPR009091">
    <property type="entry name" value="RCC1/BLIP-II"/>
</dbReference>
<dbReference type="InterPro" id="IPR000306">
    <property type="entry name" value="Znf_FYVE"/>
</dbReference>
<keyword evidence="4" id="KW-0862">Zinc</keyword>
<dbReference type="SUPFAM" id="SSF50985">
    <property type="entry name" value="RCC1/BLIP-II"/>
    <property type="match status" value="1"/>
</dbReference>
<feature type="repeat" description="RCC1" evidence="6">
    <location>
        <begin position="457"/>
        <end position="508"/>
    </location>
</feature>
<dbReference type="EnsemblPlants" id="MELO3C017975.2.1">
    <property type="protein sequence ID" value="MELO3C017975.2.1"/>
    <property type="gene ID" value="MELO3C017975.2"/>
</dbReference>
<dbReference type="Gene3D" id="2.130.10.30">
    <property type="entry name" value="Regulator of chromosome condensation 1/beta-lactamase-inhibitor protein II"/>
    <property type="match status" value="2"/>
</dbReference>
<dbReference type="PROSITE" id="PS00626">
    <property type="entry name" value="RCC1_2"/>
    <property type="match status" value="2"/>
</dbReference>
<keyword evidence="7" id="KW-0175">Coiled coil</keyword>
<feature type="domain" description="FYVE-type" evidence="9">
    <location>
        <begin position="680"/>
        <end position="742"/>
    </location>
</feature>